<dbReference type="EC" id="2.7.1.-" evidence="11"/>
<dbReference type="InterPro" id="IPR022673">
    <property type="entry name" value="Hexokinase_C"/>
</dbReference>
<evidence type="ECO:0000256" key="11">
    <source>
        <dbReference type="RuleBase" id="RU362007"/>
    </source>
</evidence>
<evidence type="ECO:0000256" key="4">
    <source>
        <dbReference type="ARBA" id="ARBA00022679"/>
    </source>
</evidence>
<comment type="pathway">
    <text evidence="1">Carbohydrate degradation; glycolysis; D-glyceraldehyde 3-phosphate and glycerone phosphate from D-glucose: step 1/4.</text>
</comment>
<evidence type="ECO:0000259" key="13">
    <source>
        <dbReference type="Pfam" id="PF03727"/>
    </source>
</evidence>
<evidence type="ECO:0000256" key="7">
    <source>
        <dbReference type="ARBA" id="ARBA00022840"/>
    </source>
</evidence>
<protein>
    <recommendedName>
        <fullName evidence="11">Phosphotransferase</fullName>
        <ecNumber evidence="11">2.7.1.-</ecNumber>
    </recommendedName>
</protein>
<comment type="similarity">
    <text evidence="3 11">Belongs to the hexokinase family.</text>
</comment>
<dbReference type="GO" id="GO:0006006">
    <property type="term" value="P:glucose metabolic process"/>
    <property type="evidence" value="ECO:0007669"/>
    <property type="project" value="TreeGrafter"/>
</dbReference>
<dbReference type="GO" id="GO:0008865">
    <property type="term" value="F:fructokinase activity"/>
    <property type="evidence" value="ECO:0007669"/>
    <property type="project" value="TreeGrafter"/>
</dbReference>
<evidence type="ECO:0000259" key="12">
    <source>
        <dbReference type="Pfam" id="PF00349"/>
    </source>
</evidence>
<dbReference type="PRINTS" id="PR00475">
    <property type="entry name" value="HEXOKINASE"/>
</dbReference>
<dbReference type="InterPro" id="IPR019807">
    <property type="entry name" value="Hexokinase_BS"/>
</dbReference>
<comment type="catalytic activity">
    <reaction evidence="9">
        <text>a D-hexose + ATP = a D-hexose 6-phosphate + ADP + H(+)</text>
        <dbReference type="Rhea" id="RHEA:22740"/>
        <dbReference type="ChEBI" id="CHEBI:4194"/>
        <dbReference type="ChEBI" id="CHEBI:15378"/>
        <dbReference type="ChEBI" id="CHEBI:30616"/>
        <dbReference type="ChEBI" id="CHEBI:229467"/>
        <dbReference type="ChEBI" id="CHEBI:456216"/>
        <dbReference type="EC" id="2.7.1.1"/>
    </reaction>
    <physiologicalReaction direction="left-to-right" evidence="9">
        <dbReference type="Rhea" id="RHEA:22741"/>
    </physiologicalReaction>
</comment>
<dbReference type="PROSITE" id="PS51748">
    <property type="entry name" value="HEXOKINASE_2"/>
    <property type="match status" value="1"/>
</dbReference>
<dbReference type="GO" id="GO:0005536">
    <property type="term" value="F:D-glucose binding"/>
    <property type="evidence" value="ECO:0007669"/>
    <property type="project" value="InterPro"/>
</dbReference>
<sequence>MKIVQTELFKEMEKGLEGKEWSSVLMLPSFVMRKSVEGKSGEYYALDLGGTNFRVLRLVLKDSKVVNVQQAKFKIPLEHVTGETACSDGLFGFIATSVKKFIGDSRVNYPPLGFTFSFPMTKKSLNSGILVRWTKSFTTHGVVGEDVCGLLADQFKRHSVPMGVTAVINDTVGTLVTEYFEDDTALLGVIIGTGFNVAYWEKVANIPKYIRANPSADPSHSMCINMEVGNFDSPHMKVLKYVANEYDAKIDAASPNKKLGLVEKMVSGLYMGEIARMALLDLKKQGIIRGLDGKLEKKNGFPSWHLSGCVADDTLRLRKISSILKKNYGVNTTLEERKAFRLVCGWVVVRSARIAATIIGSVVLRTGYEWDCTVAIDGSVFEKTPGYPELMQKAFKDLYGEQPFNIRLVLTKDGSGKGAGLSAALMS</sequence>
<keyword evidence="5 11" id="KW-0547">Nucleotide-binding</keyword>
<dbReference type="InterPro" id="IPR001312">
    <property type="entry name" value="Hexokinase"/>
</dbReference>
<evidence type="ECO:0000256" key="9">
    <source>
        <dbReference type="ARBA" id="ARBA00044613"/>
    </source>
</evidence>
<dbReference type="PROSITE" id="PS00378">
    <property type="entry name" value="HEXOKINASE_1"/>
    <property type="match status" value="1"/>
</dbReference>
<evidence type="ECO:0000256" key="8">
    <source>
        <dbReference type="ARBA" id="ARBA00023152"/>
    </source>
</evidence>
<dbReference type="Pfam" id="PF00349">
    <property type="entry name" value="Hexokinase_1"/>
    <property type="match status" value="1"/>
</dbReference>
<evidence type="ECO:0000256" key="6">
    <source>
        <dbReference type="ARBA" id="ARBA00022777"/>
    </source>
</evidence>
<dbReference type="EMBL" id="HBEM01001828">
    <property type="protein sequence ID" value="CAD8430678.1"/>
    <property type="molecule type" value="Transcribed_RNA"/>
</dbReference>
<dbReference type="SUPFAM" id="SSF53067">
    <property type="entry name" value="Actin-like ATPase domain"/>
    <property type="match status" value="2"/>
</dbReference>
<feature type="domain" description="Hexokinase N-terminal" evidence="12">
    <location>
        <begin position="4"/>
        <end position="178"/>
    </location>
</feature>
<keyword evidence="7 11" id="KW-0067">ATP-binding</keyword>
<accession>A0A7S0CQM3</accession>
<keyword evidence="4 11" id="KW-0808">Transferase</keyword>
<dbReference type="AlphaFoldDB" id="A0A7S0CQM3"/>
<keyword evidence="6 11" id="KW-0418">Kinase</keyword>
<comment type="pathway">
    <text evidence="2">Carbohydrate metabolism; hexose metabolism.</text>
</comment>
<dbReference type="GO" id="GO:0006096">
    <property type="term" value="P:glycolytic process"/>
    <property type="evidence" value="ECO:0007669"/>
    <property type="project" value="UniProtKB-UniPathway"/>
</dbReference>
<dbReference type="GO" id="GO:0005739">
    <property type="term" value="C:mitochondrion"/>
    <property type="evidence" value="ECO:0007669"/>
    <property type="project" value="TreeGrafter"/>
</dbReference>
<dbReference type="Gene3D" id="3.30.420.40">
    <property type="match status" value="1"/>
</dbReference>
<dbReference type="Gene3D" id="3.40.367.20">
    <property type="match status" value="1"/>
</dbReference>
<dbReference type="UniPathway" id="UPA00109">
    <property type="reaction ID" value="UER00180"/>
</dbReference>
<gene>
    <name evidence="14" type="ORF">LAMO00422_LOCUS1309</name>
</gene>
<dbReference type="InterPro" id="IPR043129">
    <property type="entry name" value="ATPase_NBD"/>
</dbReference>
<evidence type="ECO:0000313" key="14">
    <source>
        <dbReference type="EMBL" id="CAD8430678.1"/>
    </source>
</evidence>
<dbReference type="GO" id="GO:0005829">
    <property type="term" value="C:cytosol"/>
    <property type="evidence" value="ECO:0007669"/>
    <property type="project" value="TreeGrafter"/>
</dbReference>
<dbReference type="Pfam" id="PF03727">
    <property type="entry name" value="Hexokinase_2"/>
    <property type="match status" value="1"/>
</dbReference>
<evidence type="ECO:0000256" key="10">
    <source>
        <dbReference type="ARBA" id="ARBA00047905"/>
    </source>
</evidence>
<proteinExistence type="inferred from homology"/>
<evidence type="ECO:0000256" key="2">
    <source>
        <dbReference type="ARBA" id="ARBA00005028"/>
    </source>
</evidence>
<evidence type="ECO:0000256" key="5">
    <source>
        <dbReference type="ARBA" id="ARBA00022741"/>
    </source>
</evidence>
<comment type="catalytic activity">
    <reaction evidence="10">
        <text>D-fructose + ATP = D-fructose 6-phosphate + ADP + H(+)</text>
        <dbReference type="Rhea" id="RHEA:16125"/>
        <dbReference type="ChEBI" id="CHEBI:15378"/>
        <dbReference type="ChEBI" id="CHEBI:30616"/>
        <dbReference type="ChEBI" id="CHEBI:37721"/>
        <dbReference type="ChEBI" id="CHEBI:61527"/>
        <dbReference type="ChEBI" id="CHEBI:456216"/>
        <dbReference type="EC" id="2.7.1.1"/>
    </reaction>
    <physiologicalReaction direction="left-to-right" evidence="10">
        <dbReference type="Rhea" id="RHEA:16126"/>
    </physiologicalReaction>
</comment>
<evidence type="ECO:0000256" key="3">
    <source>
        <dbReference type="ARBA" id="ARBA00009225"/>
    </source>
</evidence>
<feature type="domain" description="Hexokinase C-terminal" evidence="13">
    <location>
        <begin position="187"/>
        <end position="424"/>
    </location>
</feature>
<dbReference type="PANTHER" id="PTHR19443:SF16">
    <property type="entry name" value="HEXOKINASE TYPE 1-RELATED"/>
    <property type="match status" value="1"/>
</dbReference>
<organism evidence="14">
    <name type="scientific">Amorphochlora amoebiformis</name>
    <dbReference type="NCBI Taxonomy" id="1561963"/>
    <lineage>
        <taxon>Eukaryota</taxon>
        <taxon>Sar</taxon>
        <taxon>Rhizaria</taxon>
        <taxon>Cercozoa</taxon>
        <taxon>Chlorarachniophyceae</taxon>
        <taxon>Amorphochlora</taxon>
    </lineage>
</organism>
<keyword evidence="8 11" id="KW-0324">Glycolysis</keyword>
<name>A0A7S0CQM3_9EUKA</name>
<dbReference type="InterPro" id="IPR022672">
    <property type="entry name" value="Hexokinase_N"/>
</dbReference>
<reference evidence="14" key="1">
    <citation type="submission" date="2021-01" db="EMBL/GenBank/DDBJ databases">
        <authorList>
            <person name="Corre E."/>
            <person name="Pelletier E."/>
            <person name="Niang G."/>
            <person name="Scheremetjew M."/>
            <person name="Finn R."/>
            <person name="Kale V."/>
            <person name="Holt S."/>
            <person name="Cochrane G."/>
            <person name="Meng A."/>
            <person name="Brown T."/>
            <person name="Cohen L."/>
        </authorList>
    </citation>
    <scope>NUCLEOTIDE SEQUENCE</scope>
    <source>
        <strain evidence="14">CCMP2058</strain>
    </source>
</reference>
<dbReference type="PANTHER" id="PTHR19443">
    <property type="entry name" value="HEXOKINASE"/>
    <property type="match status" value="1"/>
</dbReference>
<dbReference type="GO" id="GO:0004340">
    <property type="term" value="F:glucokinase activity"/>
    <property type="evidence" value="ECO:0007669"/>
    <property type="project" value="TreeGrafter"/>
</dbReference>
<dbReference type="GO" id="GO:0001678">
    <property type="term" value="P:intracellular glucose homeostasis"/>
    <property type="evidence" value="ECO:0007669"/>
    <property type="project" value="InterPro"/>
</dbReference>
<dbReference type="GO" id="GO:0005524">
    <property type="term" value="F:ATP binding"/>
    <property type="evidence" value="ECO:0007669"/>
    <property type="project" value="UniProtKB-UniRule"/>
</dbReference>
<evidence type="ECO:0000256" key="1">
    <source>
        <dbReference type="ARBA" id="ARBA00004888"/>
    </source>
</evidence>